<organism evidence="1 2">
    <name type="scientific">Siculibacillus lacustris</name>
    <dbReference type="NCBI Taxonomy" id="1549641"/>
    <lineage>
        <taxon>Bacteria</taxon>
        <taxon>Pseudomonadati</taxon>
        <taxon>Pseudomonadota</taxon>
        <taxon>Alphaproteobacteria</taxon>
        <taxon>Hyphomicrobiales</taxon>
        <taxon>Ancalomicrobiaceae</taxon>
        <taxon>Siculibacillus</taxon>
    </lineage>
</organism>
<protein>
    <submittedName>
        <fullName evidence="1">Uncharacterized protein</fullName>
    </submittedName>
</protein>
<keyword evidence="2" id="KW-1185">Reference proteome</keyword>
<name>A0A4Q9VXX0_9HYPH</name>
<dbReference type="RefSeq" id="WP_131305017.1">
    <property type="nucleotide sequence ID" value="NZ_SJFN01000001.1"/>
</dbReference>
<evidence type="ECO:0000313" key="2">
    <source>
        <dbReference type="Proteomes" id="UP000292781"/>
    </source>
</evidence>
<dbReference type="Proteomes" id="UP000292781">
    <property type="component" value="Unassembled WGS sequence"/>
</dbReference>
<sequence>MLFMILTSMVLPTPRIRLESQGMFGRSFLFVLATLTAVVGVAAPVVAEEVVVVERGTDGLIAVPFRALDRSAGPMVCSAAIAHWYSVEIGRAEPGAAVTATLWSNPATGAIHLLNDHQDRMPIQTLWCGVAGRDASTRSDVPLARRRGGAESPIDLVCTEASAGDRLACRPRGVD</sequence>
<comment type="caution">
    <text evidence="1">The sequence shown here is derived from an EMBL/GenBank/DDBJ whole genome shotgun (WGS) entry which is preliminary data.</text>
</comment>
<proteinExistence type="predicted"/>
<accession>A0A4Q9VXX0</accession>
<dbReference type="OrthoDB" id="6636664at2"/>
<evidence type="ECO:0000313" key="1">
    <source>
        <dbReference type="EMBL" id="TBW41342.1"/>
    </source>
</evidence>
<reference evidence="1 2" key="1">
    <citation type="submission" date="2019-02" db="EMBL/GenBank/DDBJ databases">
        <title>Siculibacillus lacustris gen. nov., sp. nov., a new rosette-forming bacterium isolated from a freshwater crater lake (Lake St. Ana, Romania).</title>
        <authorList>
            <person name="Felfoldi T."/>
            <person name="Marton Z."/>
            <person name="Szabo A."/>
            <person name="Mentes A."/>
            <person name="Boka K."/>
            <person name="Marialigeti K."/>
            <person name="Mathe I."/>
            <person name="Koncz M."/>
            <person name="Schumann P."/>
            <person name="Toth E."/>
        </authorList>
    </citation>
    <scope>NUCLEOTIDE SEQUENCE [LARGE SCALE GENOMIC DNA]</scope>
    <source>
        <strain evidence="1 2">SA-279</strain>
    </source>
</reference>
<gene>
    <name evidence="1" type="ORF">EYW49_01050</name>
</gene>
<dbReference type="AlphaFoldDB" id="A0A4Q9VXX0"/>
<dbReference type="EMBL" id="SJFN01000001">
    <property type="protein sequence ID" value="TBW41342.1"/>
    <property type="molecule type" value="Genomic_DNA"/>
</dbReference>